<feature type="transmembrane region" description="Helical" evidence="1">
    <location>
        <begin position="39"/>
        <end position="57"/>
    </location>
</feature>
<dbReference type="GO" id="GO:0080120">
    <property type="term" value="P:CAAX-box protein maturation"/>
    <property type="evidence" value="ECO:0007669"/>
    <property type="project" value="UniProtKB-ARBA"/>
</dbReference>
<keyword evidence="1" id="KW-0812">Transmembrane</keyword>
<dbReference type="EMBL" id="SDPU01000022">
    <property type="protein sequence ID" value="RYU11791.1"/>
    <property type="molecule type" value="Genomic_DNA"/>
</dbReference>
<feature type="transmembrane region" description="Helical" evidence="1">
    <location>
        <begin position="69"/>
        <end position="92"/>
    </location>
</feature>
<evidence type="ECO:0000259" key="2">
    <source>
        <dbReference type="Pfam" id="PF02517"/>
    </source>
</evidence>
<reference evidence="3 4" key="1">
    <citation type="submission" date="2019-01" db="EMBL/GenBank/DDBJ databases">
        <title>Nocardioides guangzhouensis sp. nov., an actinobacterium isolated from soil.</title>
        <authorList>
            <person name="Fu Y."/>
            <person name="Cai Y."/>
            <person name="Lin Z."/>
            <person name="Chen P."/>
        </authorList>
    </citation>
    <scope>NUCLEOTIDE SEQUENCE [LARGE SCALE GENOMIC DNA]</scope>
    <source>
        <strain evidence="3 4">NBRC 105384</strain>
    </source>
</reference>
<proteinExistence type="predicted"/>
<dbReference type="OrthoDB" id="3693644at2"/>
<dbReference type="InterPro" id="IPR042150">
    <property type="entry name" value="MmRce1-like"/>
</dbReference>
<keyword evidence="3" id="KW-0645">Protease</keyword>
<evidence type="ECO:0000256" key="1">
    <source>
        <dbReference type="SAM" id="Phobius"/>
    </source>
</evidence>
<dbReference type="GO" id="GO:0006508">
    <property type="term" value="P:proteolysis"/>
    <property type="evidence" value="ECO:0007669"/>
    <property type="project" value="UniProtKB-KW"/>
</dbReference>
<dbReference type="Pfam" id="PF02517">
    <property type="entry name" value="Rce1-like"/>
    <property type="match status" value="1"/>
</dbReference>
<keyword evidence="4" id="KW-1185">Reference proteome</keyword>
<evidence type="ECO:0000313" key="4">
    <source>
        <dbReference type="Proteomes" id="UP000291189"/>
    </source>
</evidence>
<feature type="transmembrane region" description="Helical" evidence="1">
    <location>
        <begin position="173"/>
        <end position="191"/>
    </location>
</feature>
<keyword evidence="3" id="KW-0378">Hydrolase</keyword>
<dbReference type="Proteomes" id="UP000291189">
    <property type="component" value="Unassembled WGS sequence"/>
</dbReference>
<feature type="domain" description="CAAX prenyl protease 2/Lysostaphin resistance protein A-like" evidence="2">
    <location>
        <begin position="141"/>
        <end position="240"/>
    </location>
</feature>
<gene>
    <name evidence="3" type="ORF">ETU37_10985</name>
</gene>
<feature type="transmembrane region" description="Helical" evidence="1">
    <location>
        <begin position="258"/>
        <end position="278"/>
    </location>
</feature>
<sequence length="299" mass="31838">MEGVPRRTDAGRQVPAFAPVEESGMIAMSVRSWTTRHELGLFLFLAFLLSWALWPLVLLNADSSPLVPFGPLGAALIVTAVSGGWRGVLALVAQLGRWRVRPRWYVVALVGPFVLTALAGAVAVAAGAPSPGLGVYSDWSGVLASLVATAVIVGLFEEVGWRGFALPRMQRDHAALSAALALGLVWALWHLPELVSDSSEREPAPYLLAVLAYSVLITWLYNRTRGSLPVVILFHAAINTAARFLMPEFPSRYDVTAWWCYAAVYVLAAVAVVAVAGASRPTTAEGPGVAGPTRRVSSG</sequence>
<dbReference type="AlphaFoldDB" id="A0A4Q5J2Z0"/>
<organism evidence="3 4">
    <name type="scientific">Nocardioides iriomotensis</name>
    <dbReference type="NCBI Taxonomy" id="715784"/>
    <lineage>
        <taxon>Bacteria</taxon>
        <taxon>Bacillati</taxon>
        <taxon>Actinomycetota</taxon>
        <taxon>Actinomycetes</taxon>
        <taxon>Propionibacteriales</taxon>
        <taxon>Nocardioidaceae</taxon>
        <taxon>Nocardioides</taxon>
    </lineage>
</organism>
<name>A0A4Q5J2Z0_9ACTN</name>
<protein>
    <submittedName>
        <fullName evidence="3">CPBP family intramembrane metalloprotease</fullName>
    </submittedName>
</protein>
<keyword evidence="3" id="KW-0482">Metalloprotease</keyword>
<feature type="transmembrane region" description="Helical" evidence="1">
    <location>
        <begin position="139"/>
        <end position="161"/>
    </location>
</feature>
<accession>A0A4Q5J2Z0</accession>
<feature type="transmembrane region" description="Helical" evidence="1">
    <location>
        <begin position="203"/>
        <end position="221"/>
    </location>
</feature>
<dbReference type="InterPro" id="IPR003675">
    <property type="entry name" value="Rce1/LyrA-like_dom"/>
</dbReference>
<dbReference type="PANTHER" id="PTHR35797">
    <property type="entry name" value="PROTEASE-RELATED"/>
    <property type="match status" value="1"/>
</dbReference>
<feature type="transmembrane region" description="Helical" evidence="1">
    <location>
        <begin position="228"/>
        <end position="246"/>
    </location>
</feature>
<dbReference type="GO" id="GO:0008237">
    <property type="term" value="F:metallopeptidase activity"/>
    <property type="evidence" value="ECO:0007669"/>
    <property type="project" value="UniProtKB-KW"/>
</dbReference>
<keyword evidence="1" id="KW-0472">Membrane</keyword>
<comment type="caution">
    <text evidence="3">The sequence shown here is derived from an EMBL/GenBank/DDBJ whole genome shotgun (WGS) entry which is preliminary data.</text>
</comment>
<evidence type="ECO:0000313" key="3">
    <source>
        <dbReference type="EMBL" id="RYU11791.1"/>
    </source>
</evidence>
<dbReference type="PANTHER" id="PTHR35797:SF1">
    <property type="entry name" value="PROTEASE"/>
    <property type="match status" value="1"/>
</dbReference>
<keyword evidence="1" id="KW-1133">Transmembrane helix</keyword>
<dbReference type="GO" id="GO:0004175">
    <property type="term" value="F:endopeptidase activity"/>
    <property type="evidence" value="ECO:0007669"/>
    <property type="project" value="UniProtKB-ARBA"/>
</dbReference>
<feature type="transmembrane region" description="Helical" evidence="1">
    <location>
        <begin position="104"/>
        <end position="127"/>
    </location>
</feature>